<feature type="transmembrane region" description="Helical" evidence="1">
    <location>
        <begin position="12"/>
        <end position="31"/>
    </location>
</feature>
<dbReference type="EMBL" id="GL883077">
    <property type="protein sequence ID" value="EGF92809.1"/>
    <property type="molecule type" value="Genomic_DNA"/>
</dbReference>
<keyword evidence="1" id="KW-1133">Transmembrane helix</keyword>
<keyword evidence="3" id="KW-1185">Reference proteome</keyword>
<evidence type="ECO:0000313" key="2">
    <source>
        <dbReference type="EMBL" id="EGF92809.1"/>
    </source>
</evidence>
<feature type="transmembrane region" description="Helical" evidence="1">
    <location>
        <begin position="97"/>
        <end position="118"/>
    </location>
</feature>
<gene>
    <name evidence="2" type="ORF">ABI_12470</name>
</gene>
<evidence type="ECO:0000256" key="1">
    <source>
        <dbReference type="SAM" id="Phobius"/>
    </source>
</evidence>
<evidence type="ECO:0000313" key="3">
    <source>
        <dbReference type="Proteomes" id="UP000006512"/>
    </source>
</evidence>
<dbReference type="InterPro" id="IPR006696">
    <property type="entry name" value="DUF423"/>
</dbReference>
<dbReference type="OrthoDB" id="7173378at2"/>
<dbReference type="RefSeq" id="WP_006271991.1">
    <property type="nucleotide sequence ID" value="NZ_GL883077.1"/>
</dbReference>
<organism evidence="2 3">
    <name type="scientific">Asticcacaulis biprosthecium C19</name>
    <dbReference type="NCBI Taxonomy" id="715226"/>
    <lineage>
        <taxon>Bacteria</taxon>
        <taxon>Pseudomonadati</taxon>
        <taxon>Pseudomonadota</taxon>
        <taxon>Alphaproteobacteria</taxon>
        <taxon>Caulobacterales</taxon>
        <taxon>Caulobacteraceae</taxon>
        <taxon>Asticcacaulis</taxon>
    </lineage>
</organism>
<reference evidence="3" key="1">
    <citation type="submission" date="2011-03" db="EMBL/GenBank/DDBJ databases">
        <title>Draft genome sequence of Brevundimonas diminuta.</title>
        <authorList>
            <person name="Brown P.J.B."/>
            <person name="Buechlein A."/>
            <person name="Hemmerich C."/>
            <person name="Brun Y.V."/>
        </authorList>
    </citation>
    <scope>NUCLEOTIDE SEQUENCE [LARGE SCALE GENOMIC DNA]</scope>
    <source>
        <strain evidence="3">C19</strain>
    </source>
</reference>
<sequence length="122" mass="12475">MTDLPEPETKLPYFFAGMMGFVGVIMLAMGSHPPSTGILATGGQFLLLHAPAVMTITTQRGFSGVYKRAAQALLLVGPAVFAGQIAIHAGSGNPVPFLAPIGGGLTILGWLCAAIGAIRAVK</sequence>
<dbReference type="HOGENOM" id="CLU_096548_2_0_5"/>
<name>F4QHS2_9CAUL</name>
<dbReference type="Pfam" id="PF04241">
    <property type="entry name" value="DUF423"/>
    <property type="match status" value="1"/>
</dbReference>
<keyword evidence="1" id="KW-0472">Membrane</keyword>
<feature type="transmembrane region" description="Helical" evidence="1">
    <location>
        <begin position="37"/>
        <end position="57"/>
    </location>
</feature>
<dbReference type="Proteomes" id="UP000006512">
    <property type="component" value="Unassembled WGS sequence"/>
</dbReference>
<dbReference type="eggNOG" id="COG2363">
    <property type="taxonomic scope" value="Bacteria"/>
</dbReference>
<accession>F4QHS2</accession>
<protein>
    <recommendedName>
        <fullName evidence="4">DUF423 domain-containing protein</fullName>
    </recommendedName>
</protein>
<dbReference type="AlphaFoldDB" id="F4QHS2"/>
<keyword evidence="1" id="KW-0812">Transmembrane</keyword>
<feature type="transmembrane region" description="Helical" evidence="1">
    <location>
        <begin position="69"/>
        <end position="91"/>
    </location>
</feature>
<dbReference type="STRING" id="715226.ABI_12470"/>
<proteinExistence type="predicted"/>
<evidence type="ECO:0008006" key="4">
    <source>
        <dbReference type="Google" id="ProtNLM"/>
    </source>
</evidence>